<dbReference type="CDD" id="cd04043">
    <property type="entry name" value="C2_Munc13_fungal"/>
    <property type="match status" value="1"/>
</dbReference>
<evidence type="ECO:0000313" key="6">
    <source>
        <dbReference type="Proteomes" id="UP000030671"/>
    </source>
</evidence>
<feature type="compositionally biased region" description="Basic and acidic residues" evidence="1">
    <location>
        <begin position="1462"/>
        <end position="1473"/>
    </location>
</feature>
<dbReference type="EMBL" id="KI925460">
    <property type="protein sequence ID" value="ETW79813.1"/>
    <property type="molecule type" value="Genomic_DNA"/>
</dbReference>
<dbReference type="InterPro" id="IPR010439">
    <property type="entry name" value="MUN_dom"/>
</dbReference>
<dbReference type="InterPro" id="IPR029048">
    <property type="entry name" value="HSP70_C_sf"/>
</dbReference>
<feature type="region of interest" description="Disordered" evidence="1">
    <location>
        <begin position="1461"/>
        <end position="1499"/>
    </location>
</feature>
<accession>W4K1Y1</accession>
<dbReference type="eggNOG" id="KOG0103">
    <property type="taxonomic scope" value="Eukaryota"/>
</dbReference>
<feature type="domain" description="C2" evidence="2">
    <location>
        <begin position="1029"/>
        <end position="1152"/>
    </location>
</feature>
<dbReference type="Gene3D" id="1.10.357.50">
    <property type="match status" value="1"/>
</dbReference>
<dbReference type="Proteomes" id="UP000030671">
    <property type="component" value="Unassembled WGS sequence"/>
</dbReference>
<organism evidence="5 6">
    <name type="scientific">Heterobasidion irregulare (strain TC 32-1)</name>
    <dbReference type="NCBI Taxonomy" id="747525"/>
    <lineage>
        <taxon>Eukaryota</taxon>
        <taxon>Fungi</taxon>
        <taxon>Dikarya</taxon>
        <taxon>Basidiomycota</taxon>
        <taxon>Agaricomycotina</taxon>
        <taxon>Agaricomycetes</taxon>
        <taxon>Russulales</taxon>
        <taxon>Bondarzewiaceae</taxon>
        <taxon>Heterobasidion</taxon>
        <taxon>Heterobasidion annosum species complex</taxon>
    </lineage>
</organism>
<reference evidence="5 6" key="1">
    <citation type="journal article" date="2012" name="New Phytol.">
        <title>Insight into trade-off between wood decay and parasitism from the genome of a fungal forest pathogen.</title>
        <authorList>
            <person name="Olson A."/>
            <person name="Aerts A."/>
            <person name="Asiegbu F."/>
            <person name="Belbahri L."/>
            <person name="Bouzid O."/>
            <person name="Broberg A."/>
            <person name="Canback B."/>
            <person name="Coutinho P.M."/>
            <person name="Cullen D."/>
            <person name="Dalman K."/>
            <person name="Deflorio G."/>
            <person name="van Diepen L.T."/>
            <person name="Dunand C."/>
            <person name="Duplessis S."/>
            <person name="Durling M."/>
            <person name="Gonthier P."/>
            <person name="Grimwood J."/>
            <person name="Fossdal C.G."/>
            <person name="Hansson D."/>
            <person name="Henrissat B."/>
            <person name="Hietala A."/>
            <person name="Himmelstrand K."/>
            <person name="Hoffmeister D."/>
            <person name="Hogberg N."/>
            <person name="James T.Y."/>
            <person name="Karlsson M."/>
            <person name="Kohler A."/>
            <person name="Kues U."/>
            <person name="Lee Y.H."/>
            <person name="Lin Y.C."/>
            <person name="Lind M."/>
            <person name="Lindquist E."/>
            <person name="Lombard V."/>
            <person name="Lucas S."/>
            <person name="Lunden K."/>
            <person name="Morin E."/>
            <person name="Murat C."/>
            <person name="Park J."/>
            <person name="Raffaello T."/>
            <person name="Rouze P."/>
            <person name="Salamov A."/>
            <person name="Schmutz J."/>
            <person name="Solheim H."/>
            <person name="Stahlberg J."/>
            <person name="Velez H."/>
            <person name="de Vries R.P."/>
            <person name="Wiebenga A."/>
            <person name="Woodward S."/>
            <person name="Yakovlev I."/>
            <person name="Garbelotto M."/>
            <person name="Martin F."/>
            <person name="Grigoriev I.V."/>
            <person name="Stenlid J."/>
        </authorList>
    </citation>
    <scope>NUCLEOTIDE SEQUENCE [LARGE SCALE GENOMIC DNA]</scope>
    <source>
        <strain evidence="5 6">TC 32-1</strain>
    </source>
</reference>
<dbReference type="SMART" id="SM00239">
    <property type="entry name" value="C2"/>
    <property type="match status" value="1"/>
</dbReference>
<feature type="region of interest" description="Disordered" evidence="1">
    <location>
        <begin position="1412"/>
        <end position="1432"/>
    </location>
</feature>
<dbReference type="SUPFAM" id="SSF49562">
    <property type="entry name" value="C2 domain (Calcium/lipid-binding domain, CaLB)"/>
    <property type="match status" value="1"/>
</dbReference>
<name>W4K1Y1_HETIT</name>
<gene>
    <name evidence="5" type="ORF">HETIRDRAFT_155737</name>
</gene>
<dbReference type="SUPFAM" id="SSF100934">
    <property type="entry name" value="Heat shock protein 70kD (HSP70), C-terminal subdomain"/>
    <property type="match status" value="1"/>
</dbReference>
<evidence type="ECO:0008006" key="7">
    <source>
        <dbReference type="Google" id="ProtNLM"/>
    </source>
</evidence>
<feature type="region of interest" description="Disordered" evidence="1">
    <location>
        <begin position="209"/>
        <end position="250"/>
    </location>
</feature>
<dbReference type="PROSITE" id="PS51259">
    <property type="entry name" value="MHD2"/>
    <property type="match status" value="1"/>
</dbReference>
<evidence type="ECO:0000313" key="5">
    <source>
        <dbReference type="EMBL" id="ETW79813.1"/>
    </source>
</evidence>
<feature type="compositionally biased region" description="Polar residues" evidence="1">
    <location>
        <begin position="380"/>
        <end position="390"/>
    </location>
</feature>
<feature type="region of interest" description="Disordered" evidence="1">
    <location>
        <begin position="500"/>
        <end position="526"/>
    </location>
</feature>
<evidence type="ECO:0000259" key="3">
    <source>
        <dbReference type="PROSITE" id="PS51258"/>
    </source>
</evidence>
<protein>
    <recommendedName>
        <fullName evidence="7">C2 domain-containing protein</fullName>
    </recommendedName>
</protein>
<dbReference type="InterPro" id="IPR014770">
    <property type="entry name" value="Munc13_1"/>
</dbReference>
<feature type="compositionally biased region" description="Polar residues" evidence="1">
    <location>
        <begin position="517"/>
        <end position="526"/>
    </location>
</feature>
<evidence type="ECO:0000256" key="1">
    <source>
        <dbReference type="SAM" id="MobiDB-lite"/>
    </source>
</evidence>
<dbReference type="FunCoup" id="W4K1Y1">
    <property type="interactions" value="26"/>
</dbReference>
<dbReference type="KEGG" id="hir:HETIRDRAFT_155737"/>
<dbReference type="PROSITE" id="PS51258">
    <property type="entry name" value="MHD1"/>
    <property type="match status" value="1"/>
</dbReference>
<dbReference type="InterPro" id="IPR014772">
    <property type="entry name" value="Munc13_dom-2"/>
</dbReference>
<dbReference type="InterPro" id="IPR000008">
    <property type="entry name" value="C2_dom"/>
</dbReference>
<dbReference type="Gene3D" id="1.20.1270.10">
    <property type="match status" value="1"/>
</dbReference>
<feature type="compositionally biased region" description="Basic and acidic residues" evidence="1">
    <location>
        <begin position="1417"/>
        <end position="1431"/>
    </location>
</feature>
<dbReference type="Gene3D" id="2.60.40.150">
    <property type="entry name" value="C2 domain"/>
    <property type="match status" value="1"/>
</dbReference>
<dbReference type="Pfam" id="PF06292">
    <property type="entry name" value="MUN"/>
    <property type="match status" value="1"/>
</dbReference>
<dbReference type="Pfam" id="PF00168">
    <property type="entry name" value="C2"/>
    <property type="match status" value="1"/>
</dbReference>
<sequence>MSVESKREARQRLLAIEAQEAVVVQREEQRNAIESYIYRLRDLLDSHDGQAPFIKCSKESERQAMSRKLEEVSQWFHDKAESAETVDFIAKRNELESLERPVVHRYAEIEEFPRALNSSQMWNWSTRLFLTEAKMNLTEEEKTGVQGKYTREELASLEKTLKEHESWLNEWVEKQKAVKMNEDPVVETKEMKERAKVLELALQKLVMKKPPRMKKATASSSSSSGSSTADSGSSGPSGSGGNTLRDGPKSVKFPEKLLKVLEHRLEDIAMGKDAAYSDQLIRRTMAVFYGQFKVDSFKRQMKENRKIEELILMFATHATGVLKKDPALAGDGWKIELNNHIAQFVKLLRESLRSVSHVSPELTSRLDMYASKLAPAAQVPSDSGYESSSTSRDRDSIQSVPGASANVLDMPLVMIVSRLFEIRTDLLQREIEKMKAYCTERAALLDLKTCLKNITAGAPFPGRREDFDSEAAWNHWKTLETSHLSQLMVLLVQFNPELAKSQPSDNAPSRARPGSVYSPTSASRTGSISSRRSVLALSQNFSDFDFVNVNHEDLDGDDEVQVGHNFTYIPPNPKKYYKRLLEYCLETDLKAMHDPNVDDEDQVSLGILSPGHIELINECALRWRISQPYRAACFLDLIKQLYERNEVPLDCIPEALGSVAKVMHEITFEMWPIQDSEYLVGIYGSLYSVFLASLYHAMDALPALKRDEIDRFLDILELVKSTGLLERFDVDINARLQDIKDRVRSVAGHFYEEKITELQAAPGVNRALPLLLVSDEIEKEAKKLDKRFGEPLLEQVDLVSLIVEVQVPMFIHDLEASQKRLFESSMNGPTPDVPIQDIFALYRRTKTLLGMHEAFCPDHIMDFDLGAFFEPYVRQWLFNTDNKTTQWVEAAIAADKFEAEDTEGHSSSIIDLFDSLRSPINFLQDLEWSDQYQEARFFTSLSKTISKAVEQYCRHIEELFMNEMFPRPAEFLQPQKSSAWLEKAKQLAQGEKKVEPFNFQAASCVKLNNIEAARKLLDNMYNQMEADKIVDTIEQHGPPVPDKNERQRFLFTVKIAIAEGLTPLDSSPSSELDTFVTLSDEAGNRLAKTRTIYETLNPRWDETFDVSVDKALWLMVSIRDRALIGKHDTVGRAYICLDPRRFGDLMVHDQWLDLDSQGRILLRISMEGEKDDIQFYFGRAFRSLKRGEGDMVRIFIDKMSPLIRQNLSRPVLKTLVKTGNSGLDYNKALGNVTALYRSAIGGGSADPQIPLPSSEKPRIKPEELTDVEIEQAILPLFDYFDANLSTLNTYLSDATKEMVMTRLWKEILTIIEGLLIPPLSEAPSDMKPLSDKEVDIAFKWLKFLRDYFYAEGEGPIPLETLQNQKYRDVVSIRLYYDWHTDALMEECVRMMQQTLRAQPSMKRRAKSVYSQRNLGTIKDRKREKKQEKEVSNGETIMRILRMRPNTSDFIAQQLQIMVTMRTEQEQREREKQTRKLQRPKHASQVPEVPPLPEIPAASS</sequence>
<dbReference type="PANTHER" id="PTHR47263:SF1">
    <property type="entry name" value="C2 DOMAIN PROTEIN (AFU_ORTHOLOGUE AFUA_7G02350)"/>
    <property type="match status" value="1"/>
</dbReference>
<dbReference type="Gene3D" id="1.20.58.1100">
    <property type="match status" value="1"/>
</dbReference>
<dbReference type="InterPro" id="IPR035892">
    <property type="entry name" value="C2_domain_sf"/>
</dbReference>
<dbReference type="STRING" id="747525.W4K1Y1"/>
<evidence type="ECO:0000259" key="4">
    <source>
        <dbReference type="PROSITE" id="PS51259"/>
    </source>
</evidence>
<dbReference type="RefSeq" id="XP_009548358.1">
    <property type="nucleotide sequence ID" value="XM_009550063.1"/>
</dbReference>
<dbReference type="GeneID" id="20667592"/>
<proteinExistence type="predicted"/>
<dbReference type="PROSITE" id="PS50004">
    <property type="entry name" value="C2"/>
    <property type="match status" value="1"/>
</dbReference>
<dbReference type="PANTHER" id="PTHR47263">
    <property type="entry name" value="ADENYLATE CYCLASE ACTIVATION PROTEIN GIT1"/>
    <property type="match status" value="1"/>
</dbReference>
<feature type="domain" description="MHD1" evidence="3">
    <location>
        <begin position="839"/>
        <end position="956"/>
    </location>
</feature>
<evidence type="ECO:0000259" key="2">
    <source>
        <dbReference type="PROSITE" id="PS50004"/>
    </source>
</evidence>
<feature type="region of interest" description="Disordered" evidence="1">
    <location>
        <begin position="377"/>
        <end position="398"/>
    </location>
</feature>
<dbReference type="InterPro" id="IPR052811">
    <property type="entry name" value="Glucose_resp_signaling"/>
</dbReference>
<feature type="compositionally biased region" description="Low complexity" evidence="1">
    <location>
        <begin position="219"/>
        <end position="234"/>
    </location>
</feature>
<dbReference type="OrthoDB" id="2015333at2759"/>
<keyword evidence="6" id="KW-1185">Reference proteome</keyword>
<dbReference type="HOGENOM" id="CLU_003023_0_0_1"/>
<feature type="domain" description="MHD2" evidence="4">
    <location>
        <begin position="1270"/>
        <end position="1387"/>
    </location>
</feature>
<dbReference type="InParanoid" id="W4K1Y1"/>